<dbReference type="AlphaFoldDB" id="A0A8H2VHB7"/>
<keyword evidence="2" id="KW-0698">rRNA processing</keyword>
<evidence type="ECO:0000256" key="3">
    <source>
        <dbReference type="ARBA" id="ARBA00022722"/>
    </source>
</evidence>
<evidence type="ECO:0000256" key="8">
    <source>
        <dbReference type="ARBA" id="ARBA00043957"/>
    </source>
</evidence>
<feature type="region of interest" description="Disordered" evidence="9">
    <location>
        <begin position="713"/>
        <end position="758"/>
    </location>
</feature>
<evidence type="ECO:0000256" key="9">
    <source>
        <dbReference type="SAM" id="MobiDB-lite"/>
    </source>
</evidence>
<dbReference type="FunFam" id="3.30.420.10:FF:000059">
    <property type="entry name" value="Exosome complex exonuclease Rrp6"/>
    <property type="match status" value="1"/>
</dbReference>
<dbReference type="Pfam" id="PF01612">
    <property type="entry name" value="DNA_pol_A_exo1"/>
    <property type="match status" value="1"/>
</dbReference>
<comment type="caution">
    <text evidence="11">The sequence shown here is derived from an EMBL/GenBank/DDBJ whole genome shotgun (WGS) entry which is preliminary data.</text>
</comment>
<accession>A0A8H2VHB7</accession>
<evidence type="ECO:0000259" key="10">
    <source>
        <dbReference type="PROSITE" id="PS50967"/>
    </source>
</evidence>
<dbReference type="GO" id="GO:0071035">
    <property type="term" value="P:nuclear polyadenylation-dependent rRNA catabolic process"/>
    <property type="evidence" value="ECO:0007669"/>
    <property type="project" value="TreeGrafter"/>
</dbReference>
<dbReference type="RefSeq" id="XP_041407404.1">
    <property type="nucleotide sequence ID" value="XM_041551470.1"/>
</dbReference>
<evidence type="ECO:0000313" key="12">
    <source>
        <dbReference type="Proteomes" id="UP000644660"/>
    </source>
</evidence>
<dbReference type="SUPFAM" id="SSF53098">
    <property type="entry name" value="Ribonuclease H-like"/>
    <property type="match status" value="1"/>
</dbReference>
<dbReference type="Proteomes" id="UP000644660">
    <property type="component" value="Unassembled WGS sequence"/>
</dbReference>
<keyword evidence="4" id="KW-0378">Hydrolase</keyword>
<dbReference type="GO" id="GO:0071044">
    <property type="term" value="P:histone mRNA catabolic process"/>
    <property type="evidence" value="ECO:0007669"/>
    <property type="project" value="TreeGrafter"/>
</dbReference>
<dbReference type="GO" id="GO:0071040">
    <property type="term" value="P:nuclear polyadenylation-dependent antisense transcript catabolic process"/>
    <property type="evidence" value="ECO:0007669"/>
    <property type="project" value="TreeGrafter"/>
</dbReference>
<dbReference type="SUPFAM" id="SSF47819">
    <property type="entry name" value="HRDC-like"/>
    <property type="match status" value="1"/>
</dbReference>
<evidence type="ECO:0000256" key="7">
    <source>
        <dbReference type="ARBA" id="ARBA00023242"/>
    </source>
</evidence>
<dbReference type="GO" id="GO:0071036">
    <property type="term" value="P:nuclear polyadenylation-dependent snoRNA catabolic process"/>
    <property type="evidence" value="ECO:0007669"/>
    <property type="project" value="TreeGrafter"/>
</dbReference>
<dbReference type="OrthoDB" id="2250022at2759"/>
<comment type="subcellular location">
    <subcellularLocation>
        <location evidence="1">Nucleus</location>
    </subcellularLocation>
</comment>
<dbReference type="SMART" id="SM00474">
    <property type="entry name" value="35EXOc"/>
    <property type="match status" value="1"/>
</dbReference>
<keyword evidence="7" id="KW-0539">Nucleus</keyword>
<dbReference type="GO" id="GO:0071051">
    <property type="term" value="P:poly(A)-dependent snoRNA 3'-end processing"/>
    <property type="evidence" value="ECO:0007669"/>
    <property type="project" value="TreeGrafter"/>
</dbReference>
<sequence>MSPEERQALFANVVGVVRGSSALAAQDIDFYKSLDKNINESVSDVTSDLVSMINSVLSSIDEHCEPLDNDKESFKNSWSDMGNIIDNLFEKSDRSLDILNKRLSVSGDKLNGPNMQFLDQFGGNEEGGKVKIEKPQLNFKTPIDNSESHPFHPLLKEKPNALIPLEESIILVPAKEDEPEHYIHPYEYEIDHQEYNQNILKIEEPIPSTNWDETDAVWVDNVETLQQMISELKHFKELAVDLEHHDYRSYYGIVCLMQISTREKDYLVDTLSLREELHILNEIFTDPQVTKVLHGAFMDIIWLQRDLGLYIVSLFDTFHASKAMGLPRHSLAYLLEKFAHFKTSKKYQLSDWRTRPLSKGKTAYARADTHFLLNIFDQVKNKLIESSKLAGVLKDSREVAKRRFEYSKFRPTHFSNTVYSVTSDQYPWKNIMFKYNIPKDKELLVKELYNWRDLIARRDDESPRYVMPNQIIASLVAYTPTDAVGVVSVNNMVTDYVRSNSKILANMIKDCLVKMKEQGSILSEGNISVSDKVNYNNNDSNNVNKVSTSQIQSWNCIFDTLVNDINTVTPKVASITDELLTTSKYFGELLNDKVIKYGEQDNGEKSVVSNNELEERRSEYKKQLSQLEDIDLEIPVTKIEPTVELRSEISEEKPNEVSVEKMEETLTPSEDLDEIIVLRKVRRDNNKSSGTKDRNINDDELETVDYSKSAKLLSNDTTKRKRKNTKRKFDPFSSIQEGPKGIKKRKAGTRGKNVSFKR</sequence>
<dbReference type="Pfam" id="PF00570">
    <property type="entry name" value="HRDC"/>
    <property type="match status" value="1"/>
</dbReference>
<dbReference type="GO" id="GO:0000166">
    <property type="term" value="F:nucleotide binding"/>
    <property type="evidence" value="ECO:0007669"/>
    <property type="project" value="InterPro"/>
</dbReference>
<proteinExistence type="inferred from homology"/>
<dbReference type="GO" id="GO:0005730">
    <property type="term" value="C:nucleolus"/>
    <property type="evidence" value="ECO:0007669"/>
    <property type="project" value="TreeGrafter"/>
</dbReference>
<dbReference type="GO" id="GO:0071038">
    <property type="term" value="P:TRAMP-dependent tRNA surveillance pathway"/>
    <property type="evidence" value="ECO:0007669"/>
    <property type="project" value="TreeGrafter"/>
</dbReference>
<keyword evidence="12" id="KW-1185">Reference proteome</keyword>
<evidence type="ECO:0000313" key="11">
    <source>
        <dbReference type="EMBL" id="CAB4255560.1"/>
    </source>
</evidence>
<evidence type="ECO:0000256" key="4">
    <source>
        <dbReference type="ARBA" id="ARBA00022801"/>
    </source>
</evidence>
<dbReference type="PANTHER" id="PTHR12124:SF47">
    <property type="entry name" value="EXOSOME COMPONENT 10"/>
    <property type="match status" value="1"/>
</dbReference>
<dbReference type="Gene3D" id="1.10.150.80">
    <property type="entry name" value="HRDC domain"/>
    <property type="match status" value="1"/>
</dbReference>
<dbReference type="GO" id="GO:0000176">
    <property type="term" value="C:nuclear exosome (RNase complex)"/>
    <property type="evidence" value="ECO:0007669"/>
    <property type="project" value="InterPro"/>
</dbReference>
<dbReference type="PROSITE" id="PS50967">
    <property type="entry name" value="HRDC"/>
    <property type="match status" value="1"/>
</dbReference>
<dbReference type="EMBL" id="CAEFZW010000006">
    <property type="protein sequence ID" value="CAB4255560.1"/>
    <property type="molecule type" value="Genomic_DNA"/>
</dbReference>
<dbReference type="GeneID" id="64858614"/>
<dbReference type="Pfam" id="PF08066">
    <property type="entry name" value="PMC2NT"/>
    <property type="match status" value="1"/>
</dbReference>
<dbReference type="GO" id="GO:0000467">
    <property type="term" value="P:exonucleolytic trimming to generate mature 3'-end of 5.8S rRNA from tricistronic rRNA transcript (SSU-rRNA, 5.8S rRNA, LSU-rRNA)"/>
    <property type="evidence" value="ECO:0007669"/>
    <property type="project" value="InterPro"/>
</dbReference>
<dbReference type="InterPro" id="IPR036397">
    <property type="entry name" value="RNaseH_sf"/>
</dbReference>
<dbReference type="GO" id="GO:0000175">
    <property type="term" value="F:3'-5'-RNA exonuclease activity"/>
    <property type="evidence" value="ECO:0007669"/>
    <property type="project" value="InterPro"/>
</dbReference>
<dbReference type="PANTHER" id="PTHR12124">
    <property type="entry name" value="POLYMYOSITIS/SCLERODERMA AUTOANTIGEN-RELATED"/>
    <property type="match status" value="1"/>
</dbReference>
<keyword evidence="3" id="KW-0540">Nuclease</keyword>
<dbReference type="InterPro" id="IPR044876">
    <property type="entry name" value="HRDC_dom_sf"/>
</dbReference>
<name>A0A8H2VHB7_9SACH</name>
<evidence type="ECO:0000256" key="1">
    <source>
        <dbReference type="ARBA" id="ARBA00004123"/>
    </source>
</evidence>
<dbReference type="GO" id="GO:0071039">
    <property type="term" value="P:nuclear polyadenylation-dependent CUT catabolic process"/>
    <property type="evidence" value="ECO:0007669"/>
    <property type="project" value="TreeGrafter"/>
</dbReference>
<organism evidence="11 12">
    <name type="scientific">Maudiozyma barnettii</name>
    <dbReference type="NCBI Taxonomy" id="61262"/>
    <lineage>
        <taxon>Eukaryota</taxon>
        <taxon>Fungi</taxon>
        <taxon>Dikarya</taxon>
        <taxon>Ascomycota</taxon>
        <taxon>Saccharomycotina</taxon>
        <taxon>Saccharomycetes</taxon>
        <taxon>Saccharomycetales</taxon>
        <taxon>Saccharomycetaceae</taxon>
        <taxon>Maudiozyma</taxon>
    </lineage>
</organism>
<dbReference type="InterPro" id="IPR045092">
    <property type="entry name" value="Rrp6-like"/>
</dbReference>
<reference evidence="11 12" key="1">
    <citation type="submission" date="2020-05" db="EMBL/GenBank/DDBJ databases">
        <authorList>
            <person name="Casaregola S."/>
            <person name="Devillers H."/>
            <person name="Grondin C."/>
        </authorList>
    </citation>
    <scope>NUCLEOTIDE SEQUENCE [LARGE SCALE GENOMIC DNA]</scope>
    <source>
        <strain evidence="11 12">CLIB 1767</strain>
    </source>
</reference>
<dbReference type="InterPro" id="IPR049559">
    <property type="entry name" value="Rrp6p-like_exo"/>
</dbReference>
<dbReference type="InterPro" id="IPR010997">
    <property type="entry name" value="HRDC-like_sf"/>
</dbReference>
<evidence type="ECO:0000256" key="6">
    <source>
        <dbReference type="ARBA" id="ARBA00022839"/>
    </source>
</evidence>
<protein>
    <submittedName>
        <fullName evidence="11">Similar to Saccharomyces cerevisiae YOR001W RRP6 Nuclear exosome exonuclease component</fullName>
    </submittedName>
</protein>
<evidence type="ECO:0000256" key="2">
    <source>
        <dbReference type="ARBA" id="ARBA00022552"/>
    </source>
</evidence>
<dbReference type="Gene3D" id="3.30.420.10">
    <property type="entry name" value="Ribonuclease H-like superfamily/Ribonuclease H"/>
    <property type="match status" value="1"/>
</dbReference>
<evidence type="ECO:0000256" key="5">
    <source>
        <dbReference type="ARBA" id="ARBA00022835"/>
    </source>
</evidence>
<feature type="domain" description="HRDC" evidence="10">
    <location>
        <begin position="438"/>
        <end position="518"/>
    </location>
</feature>
<dbReference type="CDD" id="cd06147">
    <property type="entry name" value="Rrp6p_like_exo"/>
    <property type="match status" value="1"/>
</dbReference>
<gene>
    <name evidence="11" type="ORF">KABA2_06S08338</name>
</gene>
<dbReference type="GO" id="GO:0003727">
    <property type="term" value="F:single-stranded RNA binding"/>
    <property type="evidence" value="ECO:0007669"/>
    <property type="project" value="TreeGrafter"/>
</dbReference>
<dbReference type="SMART" id="SM00341">
    <property type="entry name" value="HRDC"/>
    <property type="match status" value="1"/>
</dbReference>
<keyword evidence="6 11" id="KW-0269">Exonuclease</keyword>
<keyword evidence="5" id="KW-0271">Exosome</keyword>
<dbReference type="InterPro" id="IPR012337">
    <property type="entry name" value="RNaseH-like_sf"/>
</dbReference>
<dbReference type="InterPro" id="IPR002121">
    <property type="entry name" value="HRDC_dom"/>
</dbReference>
<dbReference type="InterPro" id="IPR002562">
    <property type="entry name" value="3'-5'_exonuclease_dom"/>
</dbReference>
<feature type="compositionally biased region" description="Basic residues" evidence="9">
    <location>
        <begin position="741"/>
        <end position="758"/>
    </location>
</feature>
<dbReference type="GO" id="GO:0071037">
    <property type="term" value="P:nuclear polyadenylation-dependent snRNA catabolic process"/>
    <property type="evidence" value="ECO:0007669"/>
    <property type="project" value="TreeGrafter"/>
</dbReference>
<comment type="similarity">
    <text evidence="8">Belongs to the exosome component 10/RRP6 family.</text>
</comment>
<dbReference type="InterPro" id="IPR012588">
    <property type="entry name" value="Exosome-assoc_fac_Rrp6_N"/>
</dbReference>